<comment type="caution">
    <text evidence="1">The sequence shown here is derived from an EMBL/GenBank/DDBJ whole genome shotgun (WGS) entry which is preliminary data.</text>
</comment>
<accession>A0A941IX19</accession>
<reference evidence="1" key="2">
    <citation type="submission" date="2021-04" db="EMBL/GenBank/DDBJ databases">
        <authorList>
            <person name="Zhang T."/>
            <person name="Zhang Y."/>
            <person name="Lu D."/>
            <person name="Zuo D."/>
            <person name="Du Z."/>
        </authorList>
    </citation>
    <scope>NUCLEOTIDE SEQUENCE</scope>
    <source>
        <strain evidence="1">JR1</strain>
    </source>
</reference>
<evidence type="ECO:0000313" key="2">
    <source>
        <dbReference type="Proteomes" id="UP000679220"/>
    </source>
</evidence>
<protein>
    <submittedName>
        <fullName evidence="1">Uncharacterized protein</fullName>
    </submittedName>
</protein>
<dbReference type="EMBL" id="JAGTAR010000007">
    <property type="protein sequence ID" value="MBR8535123.1"/>
    <property type="molecule type" value="Genomic_DNA"/>
</dbReference>
<proteinExistence type="predicted"/>
<dbReference type="Proteomes" id="UP000679220">
    <property type="component" value="Unassembled WGS sequence"/>
</dbReference>
<name>A0A941IX19_9BACT</name>
<sequence length="146" mass="16895">MAANYSHIIEHKGHLPQEELIYSSAIRLCEIDKIYGKGVAKNFVIAYLINFCDLLNIKEDAKLNNIQLSTCALNILMRCNGITISELADMIRKFSSGKYGQFYGQMDIMTIGEWARLYMKERGDIIYKNEKISRFIRKRDNQCITN</sequence>
<dbReference type="RefSeq" id="WP_212189030.1">
    <property type="nucleotide sequence ID" value="NZ_JAGTAR010000007.1"/>
</dbReference>
<reference evidence="1" key="1">
    <citation type="journal article" date="2018" name="Int. J. Syst. Evol. Microbiol.">
        <title>Carboxylicivirga sediminis sp. nov., isolated from coastal sediment.</title>
        <authorList>
            <person name="Wang F.Q."/>
            <person name="Ren L.H."/>
            <person name="Zou R.J."/>
            <person name="Sun Y.Z."/>
            <person name="Liu X.J."/>
            <person name="Jiang F."/>
            <person name="Liu L.J."/>
        </authorList>
    </citation>
    <scope>NUCLEOTIDE SEQUENCE</scope>
    <source>
        <strain evidence="1">JR1</strain>
    </source>
</reference>
<gene>
    <name evidence="1" type="ORF">KDU71_06105</name>
</gene>
<evidence type="ECO:0000313" key="1">
    <source>
        <dbReference type="EMBL" id="MBR8535123.1"/>
    </source>
</evidence>
<keyword evidence="2" id="KW-1185">Reference proteome</keyword>
<dbReference type="AlphaFoldDB" id="A0A941IX19"/>
<organism evidence="1 2">
    <name type="scientific">Carboxylicivirga sediminis</name>
    <dbReference type="NCBI Taxonomy" id="2006564"/>
    <lineage>
        <taxon>Bacteria</taxon>
        <taxon>Pseudomonadati</taxon>
        <taxon>Bacteroidota</taxon>
        <taxon>Bacteroidia</taxon>
        <taxon>Marinilabiliales</taxon>
        <taxon>Marinilabiliaceae</taxon>
        <taxon>Carboxylicivirga</taxon>
    </lineage>
</organism>